<keyword evidence="3" id="KW-0560">Oxidoreductase</keyword>
<comment type="cofactor">
    <cofactor evidence="1">
        <name>FMN</name>
        <dbReference type="ChEBI" id="CHEBI:58210"/>
    </cofactor>
</comment>
<dbReference type="STRING" id="188906.SAMN04488526_0756"/>
<dbReference type="GO" id="GO:0010181">
    <property type="term" value="F:FMN binding"/>
    <property type="evidence" value="ECO:0007669"/>
    <property type="project" value="InterPro"/>
</dbReference>
<proteinExistence type="inferred from homology"/>
<dbReference type="Proteomes" id="UP000199283">
    <property type="component" value="Unassembled WGS sequence"/>
</dbReference>
<dbReference type="PANTHER" id="PTHR22893:SF91">
    <property type="entry name" value="NADPH DEHYDROGENASE 2-RELATED"/>
    <property type="match status" value="1"/>
</dbReference>
<evidence type="ECO:0000256" key="2">
    <source>
        <dbReference type="ARBA" id="ARBA00005979"/>
    </source>
</evidence>
<evidence type="ECO:0000313" key="5">
    <source>
        <dbReference type="EMBL" id="SEK51206.1"/>
    </source>
</evidence>
<dbReference type="RefSeq" id="WP_092759870.1">
    <property type="nucleotide sequence ID" value="NZ_FNZQ01000001.1"/>
</dbReference>
<dbReference type="Gene3D" id="3.20.20.70">
    <property type="entry name" value="Aldolase class I"/>
    <property type="match status" value="1"/>
</dbReference>
<evidence type="ECO:0000313" key="6">
    <source>
        <dbReference type="Proteomes" id="UP000199283"/>
    </source>
</evidence>
<dbReference type="AlphaFoldDB" id="A0A1H7HLB4"/>
<dbReference type="GO" id="GO:0005829">
    <property type="term" value="C:cytosol"/>
    <property type="evidence" value="ECO:0007669"/>
    <property type="project" value="TreeGrafter"/>
</dbReference>
<dbReference type="CDD" id="cd02933">
    <property type="entry name" value="OYE_like_FMN"/>
    <property type="match status" value="1"/>
</dbReference>
<evidence type="ECO:0000256" key="1">
    <source>
        <dbReference type="ARBA" id="ARBA00001917"/>
    </source>
</evidence>
<evidence type="ECO:0000259" key="4">
    <source>
        <dbReference type="Pfam" id="PF00724"/>
    </source>
</evidence>
<protein>
    <submittedName>
        <fullName evidence="5">N-ethylmaleimide reductase</fullName>
    </submittedName>
</protein>
<dbReference type="InterPro" id="IPR001155">
    <property type="entry name" value="OxRdtase_FMN_N"/>
</dbReference>
<dbReference type="InterPro" id="IPR013785">
    <property type="entry name" value="Aldolase_TIM"/>
</dbReference>
<feature type="domain" description="NADH:flavin oxidoreductase/NADH oxidase N-terminal" evidence="4">
    <location>
        <begin position="9"/>
        <end position="344"/>
    </location>
</feature>
<accession>A0A1H7HLB4</accession>
<gene>
    <name evidence="5" type="ORF">SAMN04488526_0756</name>
</gene>
<name>A0A1H7HLB4_9RHOB</name>
<dbReference type="EMBL" id="FNZQ01000001">
    <property type="protein sequence ID" value="SEK51206.1"/>
    <property type="molecule type" value="Genomic_DNA"/>
</dbReference>
<dbReference type="FunFam" id="3.20.20.70:FF:000059">
    <property type="entry name" value="N-ethylmaleimide reductase, FMN-linked"/>
    <property type="match status" value="1"/>
</dbReference>
<evidence type="ECO:0000256" key="3">
    <source>
        <dbReference type="ARBA" id="ARBA00023002"/>
    </source>
</evidence>
<sequence>MTDTPANASLFTPLDIGPITLDNRVVMAPLTRSRSKVPGHVQTPLHALYYAQRAGAGLIVGEATQISREGQGYAWTPGIYTDEQVEGWKLVTDAVHNAGGRIFCQLWHVGAISHNCFQENNAAPVSSSVWTPEGEAFVGDYHPDGPTLPHPEARALDTDEIPRLIADYRHAARCALAAGFDGVELHAANGYLMDQFIRSSVNTRDDKYGGPVENRIRIVGEVLDALADEMDPGRIGIRLSPSGGAGGSSDADPKGTYTAVAKLCAGRGLAYLHVVRPNSHGGGDAAAAGEIVASMRAAFDGPLIVNGGFDPAEGASWLAEDRADAICYGRLFLANPDLPARIAADGPYNDPDPNTFYGGGAGGYVDYPTLKRKDVAA</sequence>
<dbReference type="InterPro" id="IPR045247">
    <property type="entry name" value="Oye-like"/>
</dbReference>
<dbReference type="GO" id="GO:0016628">
    <property type="term" value="F:oxidoreductase activity, acting on the CH-CH group of donors, NAD or NADP as acceptor"/>
    <property type="evidence" value="ECO:0007669"/>
    <property type="project" value="UniProtKB-ARBA"/>
</dbReference>
<dbReference type="SUPFAM" id="SSF51395">
    <property type="entry name" value="FMN-linked oxidoreductases"/>
    <property type="match status" value="1"/>
</dbReference>
<reference evidence="5 6" key="1">
    <citation type="submission" date="2016-10" db="EMBL/GenBank/DDBJ databases">
        <authorList>
            <person name="de Groot N.N."/>
        </authorList>
    </citation>
    <scope>NUCLEOTIDE SEQUENCE [LARGE SCALE GENOMIC DNA]</scope>
    <source>
        <strain evidence="5 6">DSM 14858</strain>
    </source>
</reference>
<dbReference type="OrthoDB" id="9784632at2"/>
<dbReference type="PANTHER" id="PTHR22893">
    <property type="entry name" value="NADH OXIDOREDUCTASE-RELATED"/>
    <property type="match status" value="1"/>
</dbReference>
<dbReference type="Pfam" id="PF00724">
    <property type="entry name" value="Oxidored_FMN"/>
    <property type="match status" value="1"/>
</dbReference>
<comment type="similarity">
    <text evidence="2">Belongs to the NADH:flavin oxidoreductase/NADH oxidase family.</text>
</comment>
<organism evidence="5 6">
    <name type="scientific">Jannaschia helgolandensis</name>
    <dbReference type="NCBI Taxonomy" id="188906"/>
    <lineage>
        <taxon>Bacteria</taxon>
        <taxon>Pseudomonadati</taxon>
        <taxon>Pseudomonadota</taxon>
        <taxon>Alphaproteobacteria</taxon>
        <taxon>Rhodobacterales</taxon>
        <taxon>Roseobacteraceae</taxon>
        <taxon>Jannaschia</taxon>
    </lineage>
</organism>
<keyword evidence="6" id="KW-1185">Reference proteome</keyword>